<evidence type="ECO:0000313" key="1">
    <source>
        <dbReference type="EMBL" id="MBB6555881.1"/>
    </source>
</evidence>
<name>A0A7X0P5Y5_9ACTN</name>
<dbReference type="EMBL" id="JACHMI010000001">
    <property type="protein sequence ID" value="MBB6555881.1"/>
    <property type="molecule type" value="Genomic_DNA"/>
</dbReference>
<dbReference type="AlphaFoldDB" id="A0A7X0P5Y5"/>
<accession>A0A7X0P5Y5</accession>
<proteinExistence type="predicted"/>
<sequence>MEQLVEVAVRLVLEDMLPDELPMLAAEALARGVDSPALRELAGLFSHEVRESRDLFHQAMEELGSPVPDVEEARPRMMAVVARRALRGEMSLPSAAHGVYWQSCYISTSRPSRTEIMMAFLSLQTAWEDHPEKRAQIEEHIRAAMRRLLEELEGPARTP</sequence>
<reference evidence="1 2" key="1">
    <citation type="submission" date="2020-08" db="EMBL/GenBank/DDBJ databases">
        <title>Sequencing the genomes of 1000 actinobacteria strains.</title>
        <authorList>
            <person name="Klenk H.-P."/>
        </authorList>
    </citation>
    <scope>NUCLEOTIDE SEQUENCE [LARGE SCALE GENOMIC DNA]</scope>
    <source>
        <strain evidence="1 2">DSM 43768</strain>
    </source>
</reference>
<evidence type="ECO:0000313" key="2">
    <source>
        <dbReference type="Proteomes" id="UP000565579"/>
    </source>
</evidence>
<organism evidence="1 2">
    <name type="scientific">Nonomuraea rubra</name>
    <dbReference type="NCBI Taxonomy" id="46180"/>
    <lineage>
        <taxon>Bacteria</taxon>
        <taxon>Bacillati</taxon>
        <taxon>Actinomycetota</taxon>
        <taxon>Actinomycetes</taxon>
        <taxon>Streptosporangiales</taxon>
        <taxon>Streptosporangiaceae</taxon>
        <taxon>Nonomuraea</taxon>
    </lineage>
</organism>
<comment type="caution">
    <text evidence="1">The sequence shown here is derived from an EMBL/GenBank/DDBJ whole genome shotgun (WGS) entry which is preliminary data.</text>
</comment>
<keyword evidence="2" id="KW-1185">Reference proteome</keyword>
<protein>
    <submittedName>
        <fullName evidence="1">Uncharacterized protein</fullName>
    </submittedName>
</protein>
<dbReference type="RefSeq" id="WP_185110390.1">
    <property type="nucleotide sequence ID" value="NZ_BAAAXY010000028.1"/>
</dbReference>
<dbReference type="Proteomes" id="UP000565579">
    <property type="component" value="Unassembled WGS sequence"/>
</dbReference>
<gene>
    <name evidence="1" type="ORF">HD593_010676</name>
</gene>